<feature type="region of interest" description="Disordered" evidence="1">
    <location>
        <begin position="87"/>
        <end position="107"/>
    </location>
</feature>
<sequence length="364" mass="41874">MPRGPYRQYLQDINIPIPATTLWRRLQNVQNADALQNDVCKVFVTNNMGYCSKQAERYNGLVSESDDEYSSMELADDSAVVGIQDNQDFSSTSSADNNRSDSLPSISSAAESQHFSNAASNINENSIHTDSSDSDCEYQDSIFEENSYVDEQNEKNLEKLTLYEECQLTLEESKLLIMSFALRFDLSDKAFEHVIQLIDCHLPINRHGSLFLFLKDFPESLINTQFYCHVNKCKRLIKFAQNNVMECECGAVCTKANLKQAGCYFLYIPLKELLIKLLNNNFIRKQLRWTDENHKDVINGAVYKKLLENGTISRGNITLQWNTDDVQLHKSSQIELWPIQQYLCFEPQIKGNNILENTHRKFQQ</sequence>
<dbReference type="OMA" id="ENTHRKF"/>
<dbReference type="EMBL" id="GL768524">
    <property type="protein sequence ID" value="EFZ11226.1"/>
    <property type="molecule type" value="Genomic_DNA"/>
</dbReference>
<dbReference type="HOGENOM" id="CLU_761467_0_0_1"/>
<name>E9J7H7_SOLIN</name>
<evidence type="ECO:0000256" key="1">
    <source>
        <dbReference type="SAM" id="MobiDB-lite"/>
    </source>
</evidence>
<feature type="non-terminal residue" evidence="2">
    <location>
        <position position="364"/>
    </location>
</feature>
<accession>E9J7H7</accession>
<evidence type="ECO:0000313" key="2">
    <source>
        <dbReference type="EMBL" id="EFZ11226.1"/>
    </source>
</evidence>
<organism>
    <name type="scientific">Solenopsis invicta</name>
    <name type="common">Red imported fire ant</name>
    <name type="synonym">Solenopsis wagneri</name>
    <dbReference type="NCBI Taxonomy" id="13686"/>
    <lineage>
        <taxon>Eukaryota</taxon>
        <taxon>Metazoa</taxon>
        <taxon>Ecdysozoa</taxon>
        <taxon>Arthropoda</taxon>
        <taxon>Hexapoda</taxon>
        <taxon>Insecta</taxon>
        <taxon>Pterygota</taxon>
        <taxon>Neoptera</taxon>
        <taxon>Endopterygota</taxon>
        <taxon>Hymenoptera</taxon>
        <taxon>Apocrita</taxon>
        <taxon>Aculeata</taxon>
        <taxon>Formicoidea</taxon>
        <taxon>Formicidae</taxon>
        <taxon>Myrmicinae</taxon>
        <taxon>Solenopsis</taxon>
    </lineage>
</organism>
<protein>
    <submittedName>
        <fullName evidence="2">Uncharacterized protein</fullName>
    </submittedName>
</protein>
<gene>
    <name evidence="2" type="ORF">SINV_02536</name>
</gene>
<reference evidence="2" key="1">
    <citation type="journal article" date="2011" name="Proc. Natl. Acad. Sci. U.S.A.">
        <title>The genome of the fire ant Solenopsis invicta.</title>
        <authorList>
            <person name="Wurm Y."/>
            <person name="Wang J."/>
            <person name="Riba-Grognuz O."/>
            <person name="Corona M."/>
            <person name="Nygaard S."/>
            <person name="Hunt B.G."/>
            <person name="Ingram K.K."/>
            <person name="Falquet L."/>
            <person name="Nipitwattanaphon M."/>
            <person name="Gotzek D."/>
            <person name="Dijkstra M.B."/>
            <person name="Oettler J."/>
            <person name="Comtesse F."/>
            <person name="Shih C.J."/>
            <person name="Wu W.J."/>
            <person name="Yang C.C."/>
            <person name="Thomas J."/>
            <person name="Beaudoing E."/>
            <person name="Pradervand S."/>
            <person name="Flegel V."/>
            <person name="Cook E.D."/>
            <person name="Fabbretti R."/>
            <person name="Stockinger H."/>
            <person name="Long L."/>
            <person name="Farmerie W.G."/>
            <person name="Oakey J."/>
            <person name="Boomsma J.J."/>
            <person name="Pamilo P."/>
            <person name="Yi S.V."/>
            <person name="Heinze J."/>
            <person name="Goodisman M.A."/>
            <person name="Farinelli L."/>
            <person name="Harshman K."/>
            <person name="Hulo N."/>
            <person name="Cerutti L."/>
            <person name="Xenarios I."/>
            <person name="Shoemaker D."/>
            <person name="Keller L."/>
        </authorList>
    </citation>
    <scope>NUCLEOTIDE SEQUENCE [LARGE SCALE GENOMIC DNA]</scope>
</reference>
<proteinExistence type="predicted"/>
<dbReference type="AlphaFoldDB" id="E9J7H7"/>